<dbReference type="Gramene" id="evm.model.04.379">
    <property type="protein sequence ID" value="cds.evm.model.04.379"/>
    <property type="gene ID" value="evm.TU.04.379"/>
</dbReference>
<dbReference type="Pfam" id="PF00078">
    <property type="entry name" value="RVT_1"/>
    <property type="match status" value="1"/>
</dbReference>
<name>A0A803PH86_CANSA</name>
<sequence>MLTSSISSSSSSNSSGHHDHLQPLCFPTHLLDPSQCHGGAAFMAMDTQRPPFKSLRPTNKTVTRKNQQTSGVGQLATMGNDQRELMKRTRSQPQHKVVDVASSEEAERVVKEASKIICMFVEVDPKNRNGLWRDYLRVHVTVNIDVPLKRRMRMKKMGGDCNRPMTEDGGSGCRPMKRDDSKRRRPNEVENVDGGPFDMEAEVVMMTTGNGLSKNGLEDVVERLCVALGFDGLFTVDAYGRSGRCFLIMVEWRSQFGKLDSLIRDLERRLDIIQRLPVGSREWTTERALRNSLNEARVRKEVYWKLRARVSWLKEGDKCSKFFFLSASIKGRRNAIECILNRENAWISKRELIGNEFMEFFQGIFSGSEFGSNPNCSELVKECLSSDDQAELIRKPSPEEIKNTLFVMSSSKAPGPDGMSVLFFKHYWDSVGGDFCEAVLDFFHTGRMHKGVNATNIVLIPKVQNPKRPNHFRPISLCNVVYKVISKIIANRIKPLLPKLICPTQAAFVPGRNIHDNNVIAQEIVHSFNRKKGREGLFAIKIDLMKAYDRMSWGFIDHVLACFGVPQEFRAWGDPLSPYLFIWAAEILSRILENAQYEGIIQGIRLSRGGPIMSHIFFADDLILVGRANVEEAKGVWGCLDQFCSWSGQKVNTMKSSIFFSKNTLNVVKQRIRELLGLRSPEGNVNYLGLPLFRSRQKDADFNFILDKLTSKLHGWKAKSLSKAGRATLIKSVGLSLPLYAMQTTKLSNKLAAKIDGLVRDFWWGSEKGNHSLHLKAWDKLCLPKSLGGLGFRKSKEMNQAFLAKWEWNLLTGQQSLCCRILEAKYLKGKSFLDCEPKASDSWFWKNVSKTRAIIRKGAHSLVADGTALTSGWILGLATQRIYPHPIGRDMNTGDEVMVAFSCKSAYMALCCGYNESLRGCPSLGTSSSEKFRERLKITMLPCSLAPSSRQVGFGVPPKIGQAQPRHRMGLDCMKALRGCKGSCLQGDPVATKPTFLMFSVGKQPCRLALEEAKARGVNSYCGE</sequence>
<dbReference type="SUPFAM" id="SSF56672">
    <property type="entry name" value="DNA/RNA polymerases"/>
    <property type="match status" value="1"/>
</dbReference>
<evidence type="ECO:0000259" key="2">
    <source>
        <dbReference type="PROSITE" id="PS50878"/>
    </source>
</evidence>
<dbReference type="AlphaFoldDB" id="A0A803PH86"/>
<dbReference type="PROSITE" id="PS50878">
    <property type="entry name" value="RT_POL"/>
    <property type="match status" value="1"/>
</dbReference>
<feature type="domain" description="Reverse transcriptase" evidence="2">
    <location>
        <begin position="441"/>
        <end position="692"/>
    </location>
</feature>
<dbReference type="EnsemblPlants" id="evm.model.04.379">
    <property type="protein sequence ID" value="cds.evm.model.04.379"/>
    <property type="gene ID" value="evm.TU.04.379"/>
</dbReference>
<dbReference type="PANTHER" id="PTHR33116:SF70">
    <property type="entry name" value="NON-LTR RETROELEMENT REVERSE TRANSCRIPTASE-LIKE PROTEIN"/>
    <property type="match status" value="1"/>
</dbReference>
<feature type="compositionally biased region" description="Basic and acidic residues" evidence="1">
    <location>
        <begin position="176"/>
        <end position="188"/>
    </location>
</feature>
<dbReference type="Proteomes" id="UP000596661">
    <property type="component" value="Chromosome 4"/>
</dbReference>
<evidence type="ECO:0000313" key="3">
    <source>
        <dbReference type="EnsemblPlants" id="cds.evm.model.04.379"/>
    </source>
</evidence>
<feature type="region of interest" description="Disordered" evidence="1">
    <location>
        <begin position="157"/>
        <end position="194"/>
    </location>
</feature>
<reference evidence="3" key="2">
    <citation type="submission" date="2021-03" db="UniProtKB">
        <authorList>
            <consortium name="EnsemblPlants"/>
        </authorList>
    </citation>
    <scope>IDENTIFICATION</scope>
</reference>
<proteinExistence type="predicted"/>
<keyword evidence="4" id="KW-1185">Reference proteome</keyword>
<evidence type="ECO:0000256" key="1">
    <source>
        <dbReference type="SAM" id="MobiDB-lite"/>
    </source>
</evidence>
<reference evidence="3" key="1">
    <citation type="submission" date="2018-11" db="EMBL/GenBank/DDBJ databases">
        <authorList>
            <person name="Grassa J C."/>
        </authorList>
    </citation>
    <scope>NUCLEOTIDE SEQUENCE [LARGE SCALE GENOMIC DNA]</scope>
</reference>
<organism evidence="3 4">
    <name type="scientific">Cannabis sativa</name>
    <name type="common">Hemp</name>
    <name type="synonym">Marijuana</name>
    <dbReference type="NCBI Taxonomy" id="3483"/>
    <lineage>
        <taxon>Eukaryota</taxon>
        <taxon>Viridiplantae</taxon>
        <taxon>Streptophyta</taxon>
        <taxon>Embryophyta</taxon>
        <taxon>Tracheophyta</taxon>
        <taxon>Spermatophyta</taxon>
        <taxon>Magnoliopsida</taxon>
        <taxon>eudicotyledons</taxon>
        <taxon>Gunneridae</taxon>
        <taxon>Pentapetalae</taxon>
        <taxon>rosids</taxon>
        <taxon>fabids</taxon>
        <taxon>Rosales</taxon>
        <taxon>Cannabaceae</taxon>
        <taxon>Cannabis</taxon>
    </lineage>
</organism>
<dbReference type="CDD" id="cd01650">
    <property type="entry name" value="RT_nLTR_like"/>
    <property type="match status" value="1"/>
</dbReference>
<dbReference type="PANTHER" id="PTHR33116">
    <property type="entry name" value="REVERSE TRANSCRIPTASE ZINC-BINDING DOMAIN-CONTAINING PROTEIN-RELATED-RELATED"/>
    <property type="match status" value="1"/>
</dbReference>
<evidence type="ECO:0000313" key="4">
    <source>
        <dbReference type="Proteomes" id="UP000596661"/>
    </source>
</evidence>
<dbReference type="InterPro" id="IPR043502">
    <property type="entry name" value="DNA/RNA_pol_sf"/>
</dbReference>
<accession>A0A803PH86</accession>
<dbReference type="InterPro" id="IPR000477">
    <property type="entry name" value="RT_dom"/>
</dbReference>
<dbReference type="EMBL" id="UZAU01000358">
    <property type="status" value="NOT_ANNOTATED_CDS"/>
    <property type="molecule type" value="Genomic_DNA"/>
</dbReference>
<protein>
    <recommendedName>
        <fullName evidence="2">Reverse transcriptase domain-containing protein</fullName>
    </recommendedName>
</protein>